<reference evidence="2" key="1">
    <citation type="journal article" date="2019" name="Plant Biotechnol. J.">
        <title>Genome sequencing of the Australian wild diploid species Gossypium australe highlights disease resistance and delayed gland morphogenesis.</title>
        <authorList>
            <person name="Cai Y."/>
            <person name="Cai X."/>
            <person name="Wang Q."/>
            <person name="Wang P."/>
            <person name="Zhang Y."/>
            <person name="Cai C."/>
            <person name="Xu Y."/>
            <person name="Wang K."/>
            <person name="Zhou Z."/>
            <person name="Wang C."/>
            <person name="Geng S."/>
            <person name="Li B."/>
            <person name="Dong Q."/>
            <person name="Hou Y."/>
            <person name="Wang H."/>
            <person name="Ai P."/>
            <person name="Liu Z."/>
            <person name="Yi F."/>
            <person name="Sun M."/>
            <person name="An G."/>
            <person name="Cheng J."/>
            <person name="Zhang Y."/>
            <person name="Shi Q."/>
            <person name="Xie Y."/>
            <person name="Shi X."/>
            <person name="Chang Y."/>
            <person name="Huang F."/>
            <person name="Chen Y."/>
            <person name="Hong S."/>
            <person name="Mi L."/>
            <person name="Sun Q."/>
            <person name="Zhang L."/>
            <person name="Zhou B."/>
            <person name="Peng R."/>
            <person name="Zhang X."/>
            <person name="Liu F."/>
        </authorList>
    </citation>
    <scope>NUCLEOTIDE SEQUENCE [LARGE SCALE GENOMIC DNA]</scope>
    <source>
        <strain evidence="2">cv. PA1801</strain>
    </source>
</reference>
<keyword evidence="2" id="KW-1185">Reference proteome</keyword>
<comment type="caution">
    <text evidence="1">The sequence shown here is derived from an EMBL/GenBank/DDBJ whole genome shotgun (WGS) entry which is preliminary data.</text>
</comment>
<dbReference type="PANTHER" id="PTHR35046:SF26">
    <property type="entry name" value="RNA-DIRECTED DNA POLYMERASE"/>
    <property type="match status" value="1"/>
</dbReference>
<sequence length="78" mass="8809">MTHIFKQHGLPESIISNRDKVFINHFWQNLFMRGGTKLHLSTTYHSETNGQTEVNVLVSGYNGSPWQSGGIILLTILP</sequence>
<dbReference type="InterPro" id="IPR036397">
    <property type="entry name" value="RNaseH_sf"/>
</dbReference>
<gene>
    <name evidence="1" type="ORF">EPI10_015422</name>
</gene>
<dbReference type="Gene3D" id="3.30.420.10">
    <property type="entry name" value="Ribonuclease H-like superfamily/Ribonuclease H"/>
    <property type="match status" value="1"/>
</dbReference>
<organism evidence="1 2">
    <name type="scientific">Gossypium australe</name>
    <dbReference type="NCBI Taxonomy" id="47621"/>
    <lineage>
        <taxon>Eukaryota</taxon>
        <taxon>Viridiplantae</taxon>
        <taxon>Streptophyta</taxon>
        <taxon>Embryophyta</taxon>
        <taxon>Tracheophyta</taxon>
        <taxon>Spermatophyta</taxon>
        <taxon>Magnoliopsida</taxon>
        <taxon>eudicotyledons</taxon>
        <taxon>Gunneridae</taxon>
        <taxon>Pentapetalae</taxon>
        <taxon>rosids</taxon>
        <taxon>malvids</taxon>
        <taxon>Malvales</taxon>
        <taxon>Malvaceae</taxon>
        <taxon>Malvoideae</taxon>
        <taxon>Gossypium</taxon>
    </lineage>
</organism>
<protein>
    <submittedName>
        <fullName evidence="1">Transposon Ty3-G Gag-Pol polyprotein</fullName>
    </submittedName>
</protein>
<dbReference type="Proteomes" id="UP000325315">
    <property type="component" value="Unassembled WGS sequence"/>
</dbReference>
<proteinExistence type="predicted"/>
<dbReference type="InterPro" id="IPR012337">
    <property type="entry name" value="RNaseH-like_sf"/>
</dbReference>
<dbReference type="GO" id="GO:0003676">
    <property type="term" value="F:nucleic acid binding"/>
    <property type="evidence" value="ECO:0007669"/>
    <property type="project" value="InterPro"/>
</dbReference>
<dbReference type="AlphaFoldDB" id="A0A5B6VKU7"/>
<dbReference type="EMBL" id="SMMG02000006">
    <property type="protein sequence ID" value="KAA3469655.1"/>
    <property type="molecule type" value="Genomic_DNA"/>
</dbReference>
<dbReference type="PANTHER" id="PTHR35046">
    <property type="entry name" value="ZINC KNUCKLE (CCHC-TYPE) FAMILY PROTEIN"/>
    <property type="match status" value="1"/>
</dbReference>
<dbReference type="OrthoDB" id="1000081at2759"/>
<dbReference type="SUPFAM" id="SSF53098">
    <property type="entry name" value="Ribonuclease H-like"/>
    <property type="match status" value="1"/>
</dbReference>
<name>A0A5B6VKU7_9ROSI</name>
<evidence type="ECO:0000313" key="2">
    <source>
        <dbReference type="Proteomes" id="UP000325315"/>
    </source>
</evidence>
<accession>A0A5B6VKU7</accession>
<evidence type="ECO:0000313" key="1">
    <source>
        <dbReference type="EMBL" id="KAA3469655.1"/>
    </source>
</evidence>